<accession>E3T748</accession>
<reference evidence="1" key="1">
    <citation type="submission" date="2009-12" db="EMBL/GenBank/DDBJ databases">
        <authorList>
            <person name="Kielak A."/>
            <person name="van Veen J.A."/>
            <person name="Kowalchuk G.A."/>
        </authorList>
    </citation>
    <scope>NUCLEOTIDE SEQUENCE</scope>
</reference>
<organism evidence="1">
    <name type="scientific">uncultured bacterium 162</name>
    <dbReference type="NCBI Taxonomy" id="698381"/>
    <lineage>
        <taxon>Bacteria</taxon>
        <taxon>environmental samples</taxon>
    </lineage>
</organism>
<reference evidence="1" key="2">
    <citation type="journal article" date="2010" name="Appl. Environ. Microbiol.">
        <title>Comparative analysis of acidobacterial genomic fragments from terrestrial and aquatic metagenomic libraries, with emphasis on acidobacteria subdivision 6.</title>
        <authorList>
            <person name="Kielak A.M."/>
            <person name="van Veen J.A."/>
            <person name="Kowalchuk G.A."/>
        </authorList>
    </citation>
    <scope>NUCLEOTIDE SEQUENCE</scope>
</reference>
<proteinExistence type="predicted"/>
<dbReference type="AlphaFoldDB" id="E3T748"/>
<evidence type="ECO:0000313" key="1">
    <source>
        <dbReference type="EMBL" id="ADC36142.1"/>
    </source>
</evidence>
<name>E3T748_9BACT</name>
<dbReference type="EMBL" id="GU260714">
    <property type="protein sequence ID" value="ADC36142.1"/>
    <property type="molecule type" value="Genomic_DNA"/>
</dbReference>
<sequence length="261" mass="28626">MIRSNEAPSADAIDLEHLRFANAVTLGQAVRRCNAHATYQDQAADCVVDYFYNTFRDPLTGLPGCALVRCFQTHPFADLPREAQDAALRIDPASASIEGLRCLALLASRGEEARWNGVAGSVKHRAIPLPTTAMIERTPMISRLLEQMGLEARNIVEPHTRALMSESQYRNFGVFHVETAAGSEYLPLQQTFIEQYGIRSVVGMGGLLPSGELFAVILFARVVISEEVAALFRTIALSVKLAFLPYAANEVFTEDISGKLL</sequence>
<protein>
    <submittedName>
        <fullName evidence="1">Uncharacterized protein</fullName>
    </submittedName>
</protein>